<protein>
    <submittedName>
        <fullName evidence="1">Uncharacterized protein</fullName>
    </submittedName>
</protein>
<dbReference type="EMBL" id="HBKN01006204">
    <property type="protein sequence ID" value="CAE2260532.1"/>
    <property type="molecule type" value="Transcribed_RNA"/>
</dbReference>
<reference evidence="1" key="1">
    <citation type="submission" date="2021-01" db="EMBL/GenBank/DDBJ databases">
        <authorList>
            <person name="Corre E."/>
            <person name="Pelletier E."/>
            <person name="Niang G."/>
            <person name="Scheremetjew M."/>
            <person name="Finn R."/>
            <person name="Kale V."/>
            <person name="Holt S."/>
            <person name="Cochrane G."/>
            <person name="Meng A."/>
            <person name="Brown T."/>
            <person name="Cohen L."/>
        </authorList>
    </citation>
    <scope>NUCLEOTIDE SEQUENCE</scope>
    <source>
        <strain evidence="1">CCMP 2712</strain>
    </source>
</reference>
<sequence>MYDDVDKAIENIRRILKEEAENKLPQMGYKNIDVSLAHFPTIMHSTILRWRDTPDCKFSQVKECFDSIMRKNWPSEGLAVSAEKMHLVVEKVPYMHPPQNLHSTWNLI</sequence>
<evidence type="ECO:0000313" key="1">
    <source>
        <dbReference type="EMBL" id="CAE2260532.1"/>
    </source>
</evidence>
<accession>A0A7S4N1V7</accession>
<organism evidence="1">
    <name type="scientific">Guillardia theta</name>
    <name type="common">Cryptophyte</name>
    <name type="synonym">Cryptomonas phi</name>
    <dbReference type="NCBI Taxonomy" id="55529"/>
    <lineage>
        <taxon>Eukaryota</taxon>
        <taxon>Cryptophyceae</taxon>
        <taxon>Pyrenomonadales</taxon>
        <taxon>Geminigeraceae</taxon>
        <taxon>Guillardia</taxon>
    </lineage>
</organism>
<gene>
    <name evidence="1" type="ORF">GTHE00462_LOCUS4951</name>
</gene>
<proteinExistence type="predicted"/>
<name>A0A7S4N1V7_GUITH</name>
<dbReference type="AlphaFoldDB" id="A0A7S4N1V7"/>